<dbReference type="InterPro" id="IPR000601">
    <property type="entry name" value="PKD_dom"/>
</dbReference>
<dbReference type="Gene3D" id="2.60.40.10">
    <property type="entry name" value="Immunoglobulins"/>
    <property type="match status" value="1"/>
</dbReference>
<dbReference type="InterPro" id="IPR014044">
    <property type="entry name" value="CAP_dom"/>
</dbReference>
<dbReference type="CDD" id="cd05379">
    <property type="entry name" value="CAP_bacterial"/>
    <property type="match status" value="1"/>
</dbReference>
<accession>A0ABP9XCP4</accession>
<dbReference type="InterPro" id="IPR013783">
    <property type="entry name" value="Ig-like_fold"/>
</dbReference>
<dbReference type="InterPro" id="IPR035940">
    <property type="entry name" value="CAP_sf"/>
</dbReference>
<protein>
    <recommendedName>
        <fullName evidence="2">PKD domain-containing protein</fullName>
    </recommendedName>
</protein>
<sequence>MWALLAGVPWLVLMGACAAQPVQFRVGYSMNQDRRAPLTVAFTAQAPAEYRVAWDFGDGSGGSGASVTHTYYHAGTYTLRAQLFDGRGQLRSSASGAVTVLSGGPEHAEVVVLLGRGEVRLSAAGSVVYRPSTPSFTLNGRPVGTGPVQITAGEYRASVHLPGESGALEDSVNFRIAPLAGSVPFETEVLRLTNQARARGWNCATQREGGPALPPLTSDPQLEIAALAQSAGMALGGYFDHKSAVDGSTPAQRVEATGARVRASGENIAAGQETPEEVVQGWLHSPGHCHNIMGDFQRIGISYVNRPDSAYGRYWTQVFATPAE</sequence>
<dbReference type="InterPro" id="IPR035986">
    <property type="entry name" value="PKD_dom_sf"/>
</dbReference>
<feature type="domain" description="PKD" evidence="2">
    <location>
        <begin position="54"/>
        <end position="105"/>
    </location>
</feature>
<evidence type="ECO:0000313" key="3">
    <source>
        <dbReference type="EMBL" id="GAA5533145.1"/>
    </source>
</evidence>
<gene>
    <name evidence="3" type="ORF">Dalu01_01544</name>
</gene>
<dbReference type="PANTHER" id="PTHR31157:SF1">
    <property type="entry name" value="SCP DOMAIN-CONTAINING PROTEIN"/>
    <property type="match status" value="1"/>
</dbReference>
<organism evidence="3 4">
    <name type="scientific">Deinococcus aluminii</name>
    <dbReference type="NCBI Taxonomy" id="1656885"/>
    <lineage>
        <taxon>Bacteria</taxon>
        <taxon>Thermotogati</taxon>
        <taxon>Deinococcota</taxon>
        <taxon>Deinococci</taxon>
        <taxon>Deinococcales</taxon>
        <taxon>Deinococcaceae</taxon>
        <taxon>Deinococcus</taxon>
    </lineage>
</organism>
<feature type="signal peptide" evidence="1">
    <location>
        <begin position="1"/>
        <end position="18"/>
    </location>
</feature>
<feature type="chain" id="PRO_5045125863" description="PKD domain-containing protein" evidence="1">
    <location>
        <begin position="19"/>
        <end position="324"/>
    </location>
</feature>
<dbReference type="PANTHER" id="PTHR31157">
    <property type="entry name" value="SCP DOMAIN-CONTAINING PROTEIN"/>
    <property type="match status" value="1"/>
</dbReference>
<dbReference type="Gene3D" id="3.40.33.10">
    <property type="entry name" value="CAP"/>
    <property type="match status" value="1"/>
</dbReference>
<dbReference type="CDD" id="cd00146">
    <property type="entry name" value="PKD"/>
    <property type="match status" value="1"/>
</dbReference>
<dbReference type="SUPFAM" id="SSF49299">
    <property type="entry name" value="PKD domain"/>
    <property type="match status" value="1"/>
</dbReference>
<dbReference type="PROSITE" id="PS50093">
    <property type="entry name" value="PKD"/>
    <property type="match status" value="1"/>
</dbReference>
<dbReference type="Pfam" id="PF00188">
    <property type="entry name" value="CAP"/>
    <property type="match status" value="1"/>
</dbReference>
<dbReference type="Pfam" id="PF00801">
    <property type="entry name" value="PKD"/>
    <property type="match status" value="1"/>
</dbReference>
<dbReference type="SUPFAM" id="SSF55797">
    <property type="entry name" value="PR-1-like"/>
    <property type="match status" value="1"/>
</dbReference>
<name>A0ABP9XCP4_9DEIO</name>
<evidence type="ECO:0000256" key="1">
    <source>
        <dbReference type="SAM" id="SignalP"/>
    </source>
</evidence>
<evidence type="ECO:0000313" key="4">
    <source>
        <dbReference type="Proteomes" id="UP001404956"/>
    </source>
</evidence>
<dbReference type="SMART" id="SM00089">
    <property type="entry name" value="PKD"/>
    <property type="match status" value="1"/>
</dbReference>
<dbReference type="Proteomes" id="UP001404956">
    <property type="component" value="Unassembled WGS sequence"/>
</dbReference>
<proteinExistence type="predicted"/>
<dbReference type="EMBL" id="BAABRV010000003">
    <property type="protein sequence ID" value="GAA5533145.1"/>
    <property type="molecule type" value="Genomic_DNA"/>
</dbReference>
<comment type="caution">
    <text evidence="3">The sequence shown here is derived from an EMBL/GenBank/DDBJ whole genome shotgun (WGS) entry which is preliminary data.</text>
</comment>
<evidence type="ECO:0000259" key="2">
    <source>
        <dbReference type="PROSITE" id="PS50093"/>
    </source>
</evidence>
<keyword evidence="4" id="KW-1185">Reference proteome</keyword>
<reference evidence="3 4" key="1">
    <citation type="submission" date="2024-02" db="EMBL/GenBank/DDBJ databases">
        <title>Deinococcus aluminii NBRC 112889.</title>
        <authorList>
            <person name="Ichikawa N."/>
            <person name="Katano-Makiyama Y."/>
            <person name="Hidaka K."/>
        </authorList>
    </citation>
    <scope>NUCLEOTIDE SEQUENCE [LARGE SCALE GENOMIC DNA]</scope>
    <source>
        <strain evidence="3 4">NBRC 112889</strain>
    </source>
</reference>
<dbReference type="InterPro" id="IPR022409">
    <property type="entry name" value="PKD/Chitinase_dom"/>
</dbReference>
<keyword evidence="1" id="KW-0732">Signal</keyword>